<gene>
    <name evidence="3" type="ORF">MI149_08280</name>
</gene>
<dbReference type="InterPro" id="IPR029063">
    <property type="entry name" value="SAM-dependent_MTases_sf"/>
</dbReference>
<reference evidence="3" key="1">
    <citation type="submission" date="2022-08" db="EMBL/GenBank/DDBJ databases">
        <title>Whole genome sequencing of non-tuberculosis mycobacteria type-strains.</title>
        <authorList>
            <person name="Igarashi Y."/>
            <person name="Osugi A."/>
            <person name="Mitarai S."/>
        </authorList>
    </citation>
    <scope>NUCLEOTIDE SEQUENCE</scope>
    <source>
        <strain evidence="3">JCM 16369</strain>
    </source>
</reference>
<feature type="domain" description="C-methyltransferase" evidence="2">
    <location>
        <begin position="206"/>
        <end position="333"/>
    </location>
</feature>
<evidence type="ECO:0000259" key="1">
    <source>
        <dbReference type="Pfam" id="PF08421"/>
    </source>
</evidence>
<dbReference type="GO" id="GO:0008168">
    <property type="term" value="F:methyltransferase activity"/>
    <property type="evidence" value="ECO:0007669"/>
    <property type="project" value="UniProtKB-KW"/>
</dbReference>
<keyword evidence="3" id="KW-0808">Transferase</keyword>
<dbReference type="Gene3D" id="3.40.50.150">
    <property type="entry name" value="Vaccinia Virus protein VP39"/>
    <property type="match status" value="1"/>
</dbReference>
<feature type="domain" description="Methyltransferase putative zinc binding" evidence="1">
    <location>
        <begin position="4"/>
        <end position="58"/>
    </location>
</feature>
<keyword evidence="3" id="KW-0489">Methyltransferase</keyword>
<organism evidence="3 4">
    <name type="scientific">Mycolicibacterium crocinum</name>
    <dbReference type="NCBI Taxonomy" id="388459"/>
    <lineage>
        <taxon>Bacteria</taxon>
        <taxon>Bacillati</taxon>
        <taxon>Actinomycetota</taxon>
        <taxon>Actinomycetes</taxon>
        <taxon>Mycobacteriales</taxon>
        <taxon>Mycobacteriaceae</taxon>
        <taxon>Mycolicibacterium</taxon>
    </lineage>
</organism>
<dbReference type="Gene3D" id="6.20.50.110">
    <property type="entry name" value="Methyltransferase, zinc-binding domain"/>
    <property type="match status" value="1"/>
</dbReference>
<dbReference type="Proteomes" id="UP001055337">
    <property type="component" value="Chromosome"/>
</dbReference>
<dbReference type="SUPFAM" id="SSF53335">
    <property type="entry name" value="S-adenosyl-L-methionine-dependent methyltransferases"/>
    <property type="match status" value="1"/>
</dbReference>
<dbReference type="InterPro" id="IPR038576">
    <property type="entry name" value="Methyltransf_Zn-bd_dom_put_sf"/>
</dbReference>
<dbReference type="EMBL" id="CP092362">
    <property type="protein sequence ID" value="ULN43063.1"/>
    <property type="molecule type" value="Genomic_DNA"/>
</dbReference>
<keyword evidence="4" id="KW-1185">Reference proteome</keyword>
<dbReference type="InterPro" id="IPR013691">
    <property type="entry name" value="MeTrfase_14"/>
</dbReference>
<dbReference type="InterPro" id="IPR013630">
    <property type="entry name" value="Methyltransf_Zn-bd_dom_put"/>
</dbReference>
<accession>A0ABY3TP73</accession>
<sequence length="377" mass="40876">MSRCRGCRSRGPVPVLDLGRVPAQDFFPAAADPVVPEESSHPLAMVMCTACGLAQLADDDTVTDEPRGVEPQALQRQAVDAVSRVAAAHLLRGETVREFGSPHGGTWLPLLAERGFAPAEVADVVLDSFGLMHEPDQLNAFTRRALATAKDGVLLVQYHSLATIVGKRQWNALRHGHYAYYSTTALLGLLKQVGMSAVEAWEFDLYGGTVLVAARHGHVAPPPSVRRVLAGERASTDLAAVRRLQQAVDTHRQRLRQWLELQAAQRRRVFAYGAASRAVALFALAGVTTELIAAVADASPAKQGRRMPGTDVPIIAPDDLLAADPDCVLLTLPDLLPEVSAGYPQLTGRWVSDDRFMTSEFTNKTAPHHLDREESRL</sequence>
<dbReference type="RefSeq" id="WP_240179387.1">
    <property type="nucleotide sequence ID" value="NZ_CP092362.2"/>
</dbReference>
<dbReference type="GO" id="GO:0032259">
    <property type="term" value="P:methylation"/>
    <property type="evidence" value="ECO:0007669"/>
    <property type="project" value="UniProtKB-KW"/>
</dbReference>
<protein>
    <submittedName>
        <fullName evidence="3">Class I SAM-dependent methyltransferase</fullName>
    </submittedName>
</protein>
<evidence type="ECO:0000313" key="4">
    <source>
        <dbReference type="Proteomes" id="UP001055337"/>
    </source>
</evidence>
<name>A0ABY3TP73_9MYCO</name>
<proteinExistence type="predicted"/>
<evidence type="ECO:0000313" key="3">
    <source>
        <dbReference type="EMBL" id="ULN43063.1"/>
    </source>
</evidence>
<dbReference type="Gene3D" id="3.40.50.720">
    <property type="entry name" value="NAD(P)-binding Rossmann-like Domain"/>
    <property type="match status" value="1"/>
</dbReference>
<dbReference type="Pfam" id="PF08421">
    <property type="entry name" value="Methyltransf_13"/>
    <property type="match status" value="1"/>
</dbReference>
<evidence type="ECO:0000259" key="2">
    <source>
        <dbReference type="Pfam" id="PF08484"/>
    </source>
</evidence>
<dbReference type="Pfam" id="PF08484">
    <property type="entry name" value="Methyltransf_14"/>
    <property type="match status" value="1"/>
</dbReference>